<dbReference type="EMBL" id="CP071502">
    <property type="protein sequence ID" value="QSX35675.1"/>
    <property type="molecule type" value="Genomic_DNA"/>
</dbReference>
<dbReference type="PROSITE" id="PS50930">
    <property type="entry name" value="HTH_LYTTR"/>
    <property type="match status" value="1"/>
</dbReference>
<keyword evidence="2" id="KW-0597">Phosphoprotein</keyword>
<dbReference type="Pfam" id="PF04397">
    <property type="entry name" value="LytTR"/>
    <property type="match status" value="1"/>
</dbReference>
<dbReference type="Gene3D" id="2.40.50.1020">
    <property type="entry name" value="LytTr DNA-binding domain"/>
    <property type="match status" value="1"/>
</dbReference>
<evidence type="ECO:0000256" key="2">
    <source>
        <dbReference type="PROSITE-ProRule" id="PRU00169"/>
    </source>
</evidence>
<dbReference type="InterPro" id="IPR001789">
    <property type="entry name" value="Sig_transdc_resp-reg_receiver"/>
</dbReference>
<dbReference type="SUPFAM" id="SSF52172">
    <property type="entry name" value="CheY-like"/>
    <property type="match status" value="1"/>
</dbReference>
<keyword evidence="1" id="KW-0902">Two-component regulatory system</keyword>
<dbReference type="InterPro" id="IPR007492">
    <property type="entry name" value="LytTR_DNA-bd_dom"/>
</dbReference>
<evidence type="ECO:0000259" key="3">
    <source>
        <dbReference type="PROSITE" id="PS50110"/>
    </source>
</evidence>
<dbReference type="InterPro" id="IPR011006">
    <property type="entry name" value="CheY-like_superfamily"/>
</dbReference>
<reference evidence="5 6" key="1">
    <citation type="submission" date="2021-03" db="EMBL/GenBank/DDBJ databases">
        <title>Novel species identification of genus Shewanella.</title>
        <authorList>
            <person name="Liu G."/>
            <person name="Zhang Q."/>
        </authorList>
    </citation>
    <scope>NUCLEOTIDE SEQUENCE [LARGE SCALE GENOMIC DNA]</scope>
    <source>
        <strain evidence="5 6">FJAT-52962</strain>
    </source>
</reference>
<dbReference type="SMART" id="SM00448">
    <property type="entry name" value="REC"/>
    <property type="match status" value="1"/>
</dbReference>
<dbReference type="SMART" id="SM00850">
    <property type="entry name" value="LytTR"/>
    <property type="match status" value="1"/>
</dbReference>
<dbReference type="Gene3D" id="3.40.50.2300">
    <property type="match status" value="1"/>
</dbReference>
<feature type="domain" description="Response regulatory" evidence="3">
    <location>
        <begin position="2"/>
        <end position="113"/>
    </location>
</feature>
<dbReference type="Proteomes" id="UP000663207">
    <property type="component" value="Chromosome"/>
</dbReference>
<evidence type="ECO:0000313" key="6">
    <source>
        <dbReference type="Proteomes" id="UP000663207"/>
    </source>
</evidence>
<name>A0ABX7QYI6_9GAMM</name>
<dbReference type="PANTHER" id="PTHR37299">
    <property type="entry name" value="TRANSCRIPTIONAL REGULATOR-RELATED"/>
    <property type="match status" value="1"/>
</dbReference>
<feature type="domain" description="HTH LytTR-type" evidence="4">
    <location>
        <begin position="128"/>
        <end position="232"/>
    </location>
</feature>
<evidence type="ECO:0000259" key="4">
    <source>
        <dbReference type="PROSITE" id="PS50930"/>
    </source>
</evidence>
<dbReference type="PROSITE" id="PS50110">
    <property type="entry name" value="RESPONSE_REGULATORY"/>
    <property type="match status" value="1"/>
</dbReference>
<dbReference type="Pfam" id="PF00072">
    <property type="entry name" value="Response_reg"/>
    <property type="match status" value="1"/>
</dbReference>
<proteinExistence type="predicted"/>
<evidence type="ECO:0000256" key="1">
    <source>
        <dbReference type="ARBA" id="ARBA00023012"/>
    </source>
</evidence>
<dbReference type="RefSeq" id="WP_207379162.1">
    <property type="nucleotide sequence ID" value="NZ_CP071502.1"/>
</dbReference>
<gene>
    <name evidence="5" type="ORF">JYB85_09745</name>
</gene>
<dbReference type="PANTHER" id="PTHR37299:SF1">
    <property type="entry name" value="STAGE 0 SPORULATION PROTEIN A HOMOLOG"/>
    <property type="match status" value="1"/>
</dbReference>
<dbReference type="InterPro" id="IPR046947">
    <property type="entry name" value="LytR-like"/>
</dbReference>
<organism evidence="5 6">
    <name type="scientific">Shewanella sedimentimangrovi</name>
    <dbReference type="NCBI Taxonomy" id="2814293"/>
    <lineage>
        <taxon>Bacteria</taxon>
        <taxon>Pseudomonadati</taxon>
        <taxon>Pseudomonadota</taxon>
        <taxon>Gammaproteobacteria</taxon>
        <taxon>Alteromonadales</taxon>
        <taxon>Shewanellaceae</taxon>
        <taxon>Shewanella</taxon>
    </lineage>
</organism>
<accession>A0ABX7QYI6</accession>
<keyword evidence="6" id="KW-1185">Reference proteome</keyword>
<feature type="modified residue" description="4-aspartylphosphate" evidence="2">
    <location>
        <position position="53"/>
    </location>
</feature>
<sequence length="232" mass="26294">MKAIIVDDEQLAREELKYLLGSCRQVELLAEAENITQAQQLIETLRPDLIFLDIDMPGGGGFELLERLAFVPAVIFTTAYDQYAIRAFEVDALDYLLKPIDEKRLQKALQKVAEQPGPQQTLSADAKIFIKDGNECWFVRVGDIMLFDSIGNYCKVYFNDKQPMIKRSLAQLEERLPEDKFIRANRGQLVNLDAIVGIESLEGGILQLTLKNGREVEMSRRQAQLFKGLNAL</sequence>
<evidence type="ECO:0000313" key="5">
    <source>
        <dbReference type="EMBL" id="QSX35675.1"/>
    </source>
</evidence>
<protein>
    <submittedName>
        <fullName evidence="5">Response regulator</fullName>
    </submittedName>
</protein>